<dbReference type="AlphaFoldDB" id="A0A2A2M5G2"/>
<proteinExistence type="predicted"/>
<comment type="caution">
    <text evidence="2">The sequence shown here is derived from an EMBL/GenBank/DDBJ whole genome shotgun (WGS) entry which is preliminary data.</text>
</comment>
<name>A0A2A2M5G2_9BILA</name>
<dbReference type="Proteomes" id="UP000218231">
    <property type="component" value="Unassembled WGS sequence"/>
</dbReference>
<gene>
    <name evidence="2" type="ORF">WR25_01401</name>
</gene>
<accession>A0A2A2M5G2</accession>
<evidence type="ECO:0000313" key="3">
    <source>
        <dbReference type="Proteomes" id="UP000218231"/>
    </source>
</evidence>
<dbReference type="EMBL" id="LIAE01005210">
    <property type="protein sequence ID" value="PAV93477.1"/>
    <property type="molecule type" value="Genomic_DNA"/>
</dbReference>
<organism evidence="2 3">
    <name type="scientific">Diploscapter pachys</name>
    <dbReference type="NCBI Taxonomy" id="2018661"/>
    <lineage>
        <taxon>Eukaryota</taxon>
        <taxon>Metazoa</taxon>
        <taxon>Ecdysozoa</taxon>
        <taxon>Nematoda</taxon>
        <taxon>Chromadorea</taxon>
        <taxon>Rhabditida</taxon>
        <taxon>Rhabditina</taxon>
        <taxon>Rhabditomorpha</taxon>
        <taxon>Rhabditoidea</taxon>
        <taxon>Rhabditidae</taxon>
        <taxon>Diploscapter</taxon>
    </lineage>
</organism>
<feature type="compositionally biased region" description="Polar residues" evidence="1">
    <location>
        <begin position="27"/>
        <end position="45"/>
    </location>
</feature>
<protein>
    <submittedName>
        <fullName evidence="2">Uncharacterized protein</fullName>
    </submittedName>
</protein>
<evidence type="ECO:0000256" key="1">
    <source>
        <dbReference type="SAM" id="MobiDB-lite"/>
    </source>
</evidence>
<keyword evidence="3" id="KW-1185">Reference proteome</keyword>
<sequence length="94" mass="10442">MRNPKDEVIRPATGMPMKPRRSLCPLASNQLAWPSASSQRTSSTLRRPWSMPANSRSPSRCSPVAARSRWMIRSKLSAAPTSRPIDRRVASALI</sequence>
<reference evidence="2 3" key="1">
    <citation type="journal article" date="2017" name="Curr. Biol.">
        <title>Genome architecture and evolution of a unichromosomal asexual nematode.</title>
        <authorList>
            <person name="Fradin H."/>
            <person name="Zegar C."/>
            <person name="Gutwein M."/>
            <person name="Lucas J."/>
            <person name="Kovtun M."/>
            <person name="Corcoran D."/>
            <person name="Baugh L.R."/>
            <person name="Kiontke K."/>
            <person name="Gunsalus K."/>
            <person name="Fitch D.H."/>
            <person name="Piano F."/>
        </authorList>
    </citation>
    <scope>NUCLEOTIDE SEQUENCE [LARGE SCALE GENOMIC DNA]</scope>
    <source>
        <strain evidence="2">PF1309</strain>
    </source>
</reference>
<feature type="region of interest" description="Disordered" evidence="1">
    <location>
        <begin position="1"/>
        <end position="63"/>
    </location>
</feature>
<evidence type="ECO:0000313" key="2">
    <source>
        <dbReference type="EMBL" id="PAV93477.1"/>
    </source>
</evidence>